<dbReference type="AlphaFoldDB" id="A0A381Z1A7"/>
<evidence type="ECO:0000259" key="6">
    <source>
        <dbReference type="Pfam" id="PF02668"/>
    </source>
</evidence>
<keyword evidence="3" id="KW-0223">Dioxygenase</keyword>
<keyword evidence="2" id="KW-0479">Metal-binding</keyword>
<dbReference type="GO" id="GO:0046872">
    <property type="term" value="F:metal ion binding"/>
    <property type="evidence" value="ECO:0007669"/>
    <property type="project" value="UniProtKB-KW"/>
</dbReference>
<name>A0A381Z1A7_9ZZZZ</name>
<dbReference type="Gene3D" id="3.60.130.10">
    <property type="entry name" value="Clavaminate synthase-like"/>
    <property type="match status" value="1"/>
</dbReference>
<reference evidence="7" key="1">
    <citation type="submission" date="2018-05" db="EMBL/GenBank/DDBJ databases">
        <authorList>
            <person name="Lanie J.A."/>
            <person name="Ng W.-L."/>
            <person name="Kazmierczak K.M."/>
            <person name="Andrzejewski T.M."/>
            <person name="Davidsen T.M."/>
            <person name="Wayne K.J."/>
            <person name="Tettelin H."/>
            <person name="Glass J.I."/>
            <person name="Rusch D."/>
            <person name="Podicherti R."/>
            <person name="Tsui H.-C.T."/>
            <person name="Winkler M.E."/>
        </authorList>
    </citation>
    <scope>NUCLEOTIDE SEQUENCE</scope>
</reference>
<evidence type="ECO:0000256" key="5">
    <source>
        <dbReference type="ARBA" id="ARBA00023004"/>
    </source>
</evidence>
<dbReference type="Pfam" id="PF02668">
    <property type="entry name" value="TauD"/>
    <property type="match status" value="1"/>
</dbReference>
<dbReference type="InterPro" id="IPR042098">
    <property type="entry name" value="TauD-like_sf"/>
</dbReference>
<evidence type="ECO:0000256" key="4">
    <source>
        <dbReference type="ARBA" id="ARBA00023002"/>
    </source>
</evidence>
<evidence type="ECO:0000313" key="7">
    <source>
        <dbReference type="EMBL" id="SVA82980.1"/>
    </source>
</evidence>
<keyword evidence="4" id="KW-0560">Oxidoreductase</keyword>
<accession>A0A381Z1A7</accession>
<protein>
    <recommendedName>
        <fullName evidence="6">TauD/TfdA-like domain-containing protein</fullName>
    </recommendedName>
</protein>
<dbReference type="PANTHER" id="PTHR30468:SF1">
    <property type="entry name" value="ALPHA-KETOGLUTARATE-DEPENDENT SULFONATE DIOXYGENASE"/>
    <property type="match status" value="1"/>
</dbReference>
<evidence type="ECO:0000256" key="2">
    <source>
        <dbReference type="ARBA" id="ARBA00022723"/>
    </source>
</evidence>
<dbReference type="GO" id="GO:0016706">
    <property type="term" value="F:2-oxoglutarate-dependent dioxygenase activity"/>
    <property type="evidence" value="ECO:0007669"/>
    <property type="project" value="TreeGrafter"/>
</dbReference>
<dbReference type="InterPro" id="IPR003819">
    <property type="entry name" value="TauD/TfdA-like"/>
</dbReference>
<dbReference type="GO" id="GO:0005737">
    <property type="term" value="C:cytoplasm"/>
    <property type="evidence" value="ECO:0007669"/>
    <property type="project" value="TreeGrafter"/>
</dbReference>
<proteinExistence type="inferred from homology"/>
<dbReference type="SUPFAM" id="SSF51197">
    <property type="entry name" value="Clavaminate synthase-like"/>
    <property type="match status" value="1"/>
</dbReference>
<gene>
    <name evidence="7" type="ORF">METZ01_LOCUS135834</name>
</gene>
<comment type="similarity">
    <text evidence="1">Belongs to the TfdA dioxygenase family.</text>
</comment>
<evidence type="ECO:0000256" key="1">
    <source>
        <dbReference type="ARBA" id="ARBA00005896"/>
    </source>
</evidence>
<evidence type="ECO:0000256" key="3">
    <source>
        <dbReference type="ARBA" id="ARBA00022964"/>
    </source>
</evidence>
<sequence length="273" mass="30638">MALDVRPLTATLGADVSGVDMADVDGSTLEALHRAWLDHKVLVLRDQHITTEEHIAFGRLFGDLEVHPFAVQRRARTDHPEVVTIRSDAETTYSASLWHSDVTWREAPSMGSVLRAVEIPPVGGDTCFADATAAYDRLPDVWKSRVDDLVAVHDFTRAFGGRLDAAELAEKQATYPAVEHPVVRTHPETGVRGIYTNRSFTSHVVGVDADESKEILTRLERAIMDPSVQCRIRWEVDTFVMWDNRAVQHFGTNDFYPETRHMERVTIVGDRPV</sequence>
<keyword evidence="5" id="KW-0408">Iron</keyword>
<organism evidence="7">
    <name type="scientific">marine metagenome</name>
    <dbReference type="NCBI Taxonomy" id="408172"/>
    <lineage>
        <taxon>unclassified sequences</taxon>
        <taxon>metagenomes</taxon>
        <taxon>ecological metagenomes</taxon>
    </lineage>
</organism>
<dbReference type="EMBL" id="UINC01019579">
    <property type="protein sequence ID" value="SVA82980.1"/>
    <property type="molecule type" value="Genomic_DNA"/>
</dbReference>
<dbReference type="InterPro" id="IPR051323">
    <property type="entry name" value="AtsK-like"/>
</dbReference>
<feature type="domain" description="TauD/TfdA-like" evidence="6">
    <location>
        <begin position="4"/>
        <end position="266"/>
    </location>
</feature>
<dbReference type="PANTHER" id="PTHR30468">
    <property type="entry name" value="ALPHA-KETOGLUTARATE-DEPENDENT SULFONATE DIOXYGENASE"/>
    <property type="match status" value="1"/>
</dbReference>